<evidence type="ECO:0000313" key="5">
    <source>
        <dbReference type="RefSeq" id="XP_033530199.1"/>
    </source>
</evidence>
<dbReference type="AlphaFoldDB" id="A0A6G1FS70"/>
<gene>
    <name evidence="3 5" type="ORF">P152DRAFT_452782</name>
</gene>
<evidence type="ECO:0000256" key="1">
    <source>
        <dbReference type="SAM" id="MobiDB-lite"/>
    </source>
</evidence>
<protein>
    <submittedName>
        <fullName evidence="3 5">Uncharacterized protein</fullName>
    </submittedName>
</protein>
<dbReference type="Proteomes" id="UP000504638">
    <property type="component" value="Unplaced"/>
</dbReference>
<reference evidence="5" key="2">
    <citation type="submission" date="2020-04" db="EMBL/GenBank/DDBJ databases">
        <authorList>
            <consortium name="NCBI Genome Project"/>
        </authorList>
    </citation>
    <scope>NUCLEOTIDE SEQUENCE</scope>
    <source>
        <strain evidence="5">CBS 781.70</strain>
    </source>
</reference>
<sequence length="250" mass="24982">MKTSMILGVALLLLPASFALPEPQGNRGGGNNNGGGRPGGGNNNGGGRPGGGNNNGGGRPGGGNNNGGGRPGGGNNNGGNWGGNNGGGNWNPGRPGENNGGNWNGGNNNGNEIWGEIIGGIAGGIAEGWSENWSGRQGGWSPQGLGGWRPVTATKTVTRTANPWRPDPTAAPTVYQYCDRDSASCAEGEYCVANPRSNCGAECDQSNICVEPENTCGGAEGVECANQICVDDDAYCFVGADGGECLGVCV</sequence>
<dbReference type="RefSeq" id="XP_033530199.1">
    <property type="nucleotide sequence ID" value="XM_033678318.1"/>
</dbReference>
<feature type="compositionally biased region" description="Gly residues" evidence="1">
    <location>
        <begin position="26"/>
        <end position="90"/>
    </location>
</feature>
<keyword evidence="2" id="KW-0732">Signal</keyword>
<evidence type="ECO:0000313" key="4">
    <source>
        <dbReference type="Proteomes" id="UP000504638"/>
    </source>
</evidence>
<evidence type="ECO:0000313" key="3">
    <source>
        <dbReference type="EMBL" id="KAF1808568.1"/>
    </source>
</evidence>
<feature type="region of interest" description="Disordered" evidence="1">
    <location>
        <begin position="23"/>
        <end position="107"/>
    </location>
</feature>
<organism evidence="3">
    <name type="scientific">Eremomyces bilateralis CBS 781.70</name>
    <dbReference type="NCBI Taxonomy" id="1392243"/>
    <lineage>
        <taxon>Eukaryota</taxon>
        <taxon>Fungi</taxon>
        <taxon>Dikarya</taxon>
        <taxon>Ascomycota</taxon>
        <taxon>Pezizomycotina</taxon>
        <taxon>Dothideomycetes</taxon>
        <taxon>Dothideomycetes incertae sedis</taxon>
        <taxon>Eremomycetales</taxon>
        <taxon>Eremomycetaceae</taxon>
        <taxon>Eremomyces</taxon>
    </lineage>
</organism>
<keyword evidence="4" id="KW-1185">Reference proteome</keyword>
<feature type="chain" id="PRO_5044631542" evidence="2">
    <location>
        <begin position="20"/>
        <end position="250"/>
    </location>
</feature>
<dbReference type="GeneID" id="54418888"/>
<proteinExistence type="predicted"/>
<dbReference type="EMBL" id="ML975182">
    <property type="protein sequence ID" value="KAF1808568.1"/>
    <property type="molecule type" value="Genomic_DNA"/>
</dbReference>
<feature type="signal peptide" evidence="2">
    <location>
        <begin position="1"/>
        <end position="19"/>
    </location>
</feature>
<accession>A0A6G1FS70</accession>
<feature type="compositionally biased region" description="Gly residues" evidence="1">
    <location>
        <begin position="98"/>
        <end position="107"/>
    </location>
</feature>
<reference evidence="5" key="3">
    <citation type="submission" date="2025-04" db="UniProtKB">
        <authorList>
            <consortium name="RefSeq"/>
        </authorList>
    </citation>
    <scope>IDENTIFICATION</scope>
    <source>
        <strain evidence="5">CBS 781.70</strain>
    </source>
</reference>
<reference evidence="3 5" key="1">
    <citation type="submission" date="2020-01" db="EMBL/GenBank/DDBJ databases">
        <authorList>
            <consortium name="DOE Joint Genome Institute"/>
            <person name="Haridas S."/>
            <person name="Albert R."/>
            <person name="Binder M."/>
            <person name="Bloem J."/>
            <person name="Labutti K."/>
            <person name="Salamov A."/>
            <person name="Andreopoulos B."/>
            <person name="Baker S.E."/>
            <person name="Barry K."/>
            <person name="Bills G."/>
            <person name="Bluhm B.H."/>
            <person name="Cannon C."/>
            <person name="Castanera R."/>
            <person name="Culley D.E."/>
            <person name="Daum C."/>
            <person name="Ezra D."/>
            <person name="Gonzalez J.B."/>
            <person name="Henrissat B."/>
            <person name="Kuo A."/>
            <person name="Liang C."/>
            <person name="Lipzen A."/>
            <person name="Lutzoni F."/>
            <person name="Magnuson J."/>
            <person name="Mondo S."/>
            <person name="Nolan M."/>
            <person name="Ohm R."/>
            <person name="Pangilinan J."/>
            <person name="Park H.-J."/>
            <person name="Ramirez L."/>
            <person name="Alfaro M."/>
            <person name="Sun H."/>
            <person name="Tritt A."/>
            <person name="Yoshinaga Y."/>
            <person name="Zwiers L.-H."/>
            <person name="Turgeon B.G."/>
            <person name="Goodwin S.B."/>
            <person name="Spatafora J.W."/>
            <person name="Crous P.W."/>
            <person name="Grigoriev I.V."/>
        </authorList>
    </citation>
    <scope>NUCLEOTIDE SEQUENCE</scope>
    <source>
        <strain evidence="3 5">CBS 781.70</strain>
    </source>
</reference>
<evidence type="ECO:0000256" key="2">
    <source>
        <dbReference type="SAM" id="SignalP"/>
    </source>
</evidence>
<name>A0A6G1FS70_9PEZI</name>